<dbReference type="AlphaFoldDB" id="A0A0A8Y7X3"/>
<proteinExistence type="predicted"/>
<protein>
    <submittedName>
        <fullName evidence="1">Uncharacterized protein</fullName>
    </submittedName>
</protein>
<reference evidence="1" key="2">
    <citation type="journal article" date="2015" name="Data Brief">
        <title>Shoot transcriptome of the giant reed, Arundo donax.</title>
        <authorList>
            <person name="Barrero R.A."/>
            <person name="Guerrero F.D."/>
            <person name="Moolhuijzen P."/>
            <person name="Goolsby J.A."/>
            <person name="Tidwell J."/>
            <person name="Bellgard S.E."/>
            <person name="Bellgard M.I."/>
        </authorList>
    </citation>
    <scope>NUCLEOTIDE SEQUENCE</scope>
    <source>
        <tissue evidence="1">Shoot tissue taken approximately 20 cm above the soil surface</tissue>
    </source>
</reference>
<evidence type="ECO:0000313" key="1">
    <source>
        <dbReference type="EMBL" id="JAD19812.1"/>
    </source>
</evidence>
<dbReference type="EMBL" id="GBRH01278083">
    <property type="protein sequence ID" value="JAD19812.1"/>
    <property type="molecule type" value="Transcribed_RNA"/>
</dbReference>
<name>A0A0A8Y7X3_ARUDO</name>
<reference evidence="1" key="1">
    <citation type="submission" date="2014-09" db="EMBL/GenBank/DDBJ databases">
        <authorList>
            <person name="Magalhaes I.L.F."/>
            <person name="Oliveira U."/>
            <person name="Santos F.R."/>
            <person name="Vidigal T.H.D.A."/>
            <person name="Brescovit A.D."/>
            <person name="Santos A.J."/>
        </authorList>
    </citation>
    <scope>NUCLEOTIDE SEQUENCE</scope>
    <source>
        <tissue evidence="1">Shoot tissue taken approximately 20 cm above the soil surface</tissue>
    </source>
</reference>
<accession>A0A0A8Y7X3</accession>
<sequence length="49" mass="5866">MTWYQNVPLRKPDQNRIKKVGWTHVKIDYPIFKIQRSIVGKEHQGSSKE</sequence>
<organism evidence="1">
    <name type="scientific">Arundo donax</name>
    <name type="common">Giant reed</name>
    <name type="synonym">Donax arundinaceus</name>
    <dbReference type="NCBI Taxonomy" id="35708"/>
    <lineage>
        <taxon>Eukaryota</taxon>
        <taxon>Viridiplantae</taxon>
        <taxon>Streptophyta</taxon>
        <taxon>Embryophyta</taxon>
        <taxon>Tracheophyta</taxon>
        <taxon>Spermatophyta</taxon>
        <taxon>Magnoliopsida</taxon>
        <taxon>Liliopsida</taxon>
        <taxon>Poales</taxon>
        <taxon>Poaceae</taxon>
        <taxon>PACMAD clade</taxon>
        <taxon>Arundinoideae</taxon>
        <taxon>Arundineae</taxon>
        <taxon>Arundo</taxon>
    </lineage>
</organism>